<dbReference type="InterPro" id="IPR000595">
    <property type="entry name" value="cNMP-bd_dom"/>
</dbReference>
<evidence type="ECO:0000256" key="2">
    <source>
        <dbReference type="SAM" id="Phobius"/>
    </source>
</evidence>
<feature type="transmembrane region" description="Helical" evidence="2">
    <location>
        <begin position="311"/>
        <end position="332"/>
    </location>
</feature>
<dbReference type="CDD" id="cd00143">
    <property type="entry name" value="PP2Cc"/>
    <property type="match status" value="1"/>
</dbReference>
<evidence type="ECO:0000313" key="6">
    <source>
        <dbReference type="Proteomes" id="UP000233781"/>
    </source>
</evidence>
<dbReference type="InterPro" id="IPR036457">
    <property type="entry name" value="PPM-type-like_dom_sf"/>
</dbReference>
<feature type="compositionally biased region" description="Polar residues" evidence="1">
    <location>
        <begin position="453"/>
        <end position="462"/>
    </location>
</feature>
<comment type="caution">
    <text evidence="5">The sequence shown here is derived from an EMBL/GenBank/DDBJ whole genome shotgun (WGS) entry which is preliminary data.</text>
</comment>
<dbReference type="GO" id="GO:0004722">
    <property type="term" value="F:protein serine/threonine phosphatase activity"/>
    <property type="evidence" value="ECO:0007669"/>
    <property type="project" value="InterPro"/>
</dbReference>
<reference evidence="5 6" key="1">
    <citation type="submission" date="2017-12" db="EMBL/GenBank/DDBJ databases">
        <title>Sequencing the genomes of 1000 Actinobacteria strains.</title>
        <authorList>
            <person name="Klenk H.-P."/>
        </authorList>
    </citation>
    <scope>NUCLEOTIDE SEQUENCE [LARGE SCALE GENOMIC DNA]</scope>
    <source>
        <strain evidence="5 6">DSM 12806</strain>
    </source>
</reference>
<dbReference type="InterPro" id="IPR015655">
    <property type="entry name" value="PP2C"/>
</dbReference>
<dbReference type="RefSeq" id="WP_101395405.1">
    <property type="nucleotide sequence ID" value="NZ_PJNE01000001.1"/>
</dbReference>
<proteinExistence type="predicted"/>
<dbReference type="Pfam" id="PF13672">
    <property type="entry name" value="PP2C_2"/>
    <property type="match status" value="1"/>
</dbReference>
<evidence type="ECO:0000313" key="5">
    <source>
        <dbReference type="EMBL" id="PKW26910.1"/>
    </source>
</evidence>
<feature type="compositionally biased region" description="Low complexity" evidence="1">
    <location>
        <begin position="439"/>
        <end position="452"/>
    </location>
</feature>
<organism evidence="5 6">
    <name type="scientific">Phycicoccus duodecadis</name>
    <dbReference type="NCBI Taxonomy" id="173053"/>
    <lineage>
        <taxon>Bacteria</taxon>
        <taxon>Bacillati</taxon>
        <taxon>Actinomycetota</taxon>
        <taxon>Actinomycetes</taxon>
        <taxon>Micrococcales</taxon>
        <taxon>Intrasporangiaceae</taxon>
        <taxon>Phycicoccus</taxon>
    </lineage>
</organism>
<evidence type="ECO:0000259" key="4">
    <source>
        <dbReference type="PROSITE" id="PS51746"/>
    </source>
</evidence>
<dbReference type="AlphaFoldDB" id="A0A2N3YJA1"/>
<sequence length="468" mass="48893">MPFAFHYAARSDVGMVRSNNEDSGYAGPHLLAMADGMGGHAGGDVASSTVIASLVDLDGESLSGRDASTALLDRIKRANAEIGQRIHDEPALDGMGTTLIAMLRTGVTITLAHIGDSRAFLVRDGQVSQVTKDHSFVQNLVDEGRITADEAKTHPQRSLVTRVLTGADDDEPDLVVRQGKAGDRYLIASDGLTDYVARETVDEVLVQTADPAECADRLVALALRAGAPDNVTVVVGDLVDMARAAAPPTQPQVVGAAAARRRGTRPIPTTPAAKAAALTAAATRGSDDDTDDAVTLAEEGPRSRRATLLRVAATLVVAAVVLAGGSYAAYAWSQQQYYLGAQNGVVTVFRGVDQTLGWVSLSSPEYSTMIPVDDLPPSYQQSIENGIQVADRADAASRVAELRVQAAACRYSRANDEPCRTVAPTWVEPTPTPSPTASPTPTGSGLPTPTASATLPKNVTTPTLPPPS</sequence>
<dbReference type="Gene3D" id="3.60.40.10">
    <property type="entry name" value="PPM-type phosphatase domain"/>
    <property type="match status" value="1"/>
</dbReference>
<keyword evidence="6" id="KW-1185">Reference proteome</keyword>
<dbReference type="EMBL" id="PJNE01000001">
    <property type="protein sequence ID" value="PKW26910.1"/>
    <property type="molecule type" value="Genomic_DNA"/>
</dbReference>
<keyword evidence="2" id="KW-0812">Transmembrane</keyword>
<dbReference type="PROSITE" id="PS50042">
    <property type="entry name" value="CNMP_BINDING_3"/>
    <property type="match status" value="1"/>
</dbReference>
<keyword evidence="2" id="KW-1133">Transmembrane helix</keyword>
<feature type="domain" description="Cyclic nucleotide-binding" evidence="3">
    <location>
        <begin position="173"/>
        <end position="235"/>
    </location>
</feature>
<gene>
    <name evidence="5" type="ORF">ATL31_1738</name>
</gene>
<feature type="domain" description="PPM-type phosphatase" evidence="4">
    <location>
        <begin position="6"/>
        <end position="238"/>
    </location>
</feature>
<evidence type="ECO:0000259" key="3">
    <source>
        <dbReference type="PROSITE" id="PS50042"/>
    </source>
</evidence>
<evidence type="ECO:0000256" key="1">
    <source>
        <dbReference type="SAM" id="MobiDB-lite"/>
    </source>
</evidence>
<dbReference type="SMART" id="SM00332">
    <property type="entry name" value="PP2Cc"/>
    <property type="match status" value="1"/>
</dbReference>
<accession>A0A2N3YJA1</accession>
<feature type="region of interest" description="Disordered" evidence="1">
    <location>
        <begin position="422"/>
        <end position="468"/>
    </location>
</feature>
<keyword evidence="2" id="KW-0472">Membrane</keyword>
<dbReference type="InterPro" id="IPR001932">
    <property type="entry name" value="PPM-type_phosphatase-like_dom"/>
</dbReference>
<dbReference type="SUPFAM" id="SSF81606">
    <property type="entry name" value="PP2C-like"/>
    <property type="match status" value="1"/>
</dbReference>
<dbReference type="PANTHER" id="PTHR47992">
    <property type="entry name" value="PROTEIN PHOSPHATASE"/>
    <property type="match status" value="1"/>
</dbReference>
<protein>
    <submittedName>
        <fullName evidence="5">Protein phosphatase</fullName>
    </submittedName>
</protein>
<dbReference type="PROSITE" id="PS51746">
    <property type="entry name" value="PPM_2"/>
    <property type="match status" value="1"/>
</dbReference>
<dbReference type="SMART" id="SM00331">
    <property type="entry name" value="PP2C_SIG"/>
    <property type="match status" value="1"/>
</dbReference>
<name>A0A2N3YJA1_9MICO</name>
<dbReference type="OrthoDB" id="9801841at2"/>
<dbReference type="Proteomes" id="UP000233781">
    <property type="component" value="Unassembled WGS sequence"/>
</dbReference>